<evidence type="ECO:0000313" key="4">
    <source>
        <dbReference type="Proteomes" id="UP000593591"/>
    </source>
</evidence>
<dbReference type="EMBL" id="CP031517">
    <property type="protein sequence ID" value="QOS40881.1"/>
    <property type="molecule type" value="Genomic_DNA"/>
</dbReference>
<dbReference type="EMBL" id="JACHFR010000002">
    <property type="protein sequence ID" value="MBB5219226.1"/>
    <property type="molecule type" value="Genomic_DNA"/>
</dbReference>
<accession>A0A840SH47</accession>
<dbReference type="RefSeq" id="WP_184652643.1">
    <property type="nucleotide sequence ID" value="NZ_JACHFR010000002.1"/>
</dbReference>
<dbReference type="Proteomes" id="UP000593591">
    <property type="component" value="Chromosome"/>
</dbReference>
<sequence>MFFSRMGSGEGIAHSEELLFVEVIKSIKNGVDFQNEIKCAITSLVSKGVIVHDSKIPGWIYLNNKD</sequence>
<evidence type="ECO:0000313" key="2">
    <source>
        <dbReference type="EMBL" id="QOS40881.1"/>
    </source>
</evidence>
<gene>
    <name evidence="2" type="ORF">DYE49_10640</name>
    <name evidence="1" type="ORF">HNP77_001595</name>
</gene>
<organism evidence="1 3">
    <name type="scientific">Treponema rectale</name>
    <dbReference type="NCBI Taxonomy" id="744512"/>
    <lineage>
        <taxon>Bacteria</taxon>
        <taxon>Pseudomonadati</taxon>
        <taxon>Spirochaetota</taxon>
        <taxon>Spirochaetia</taxon>
        <taxon>Spirochaetales</taxon>
        <taxon>Treponemataceae</taxon>
        <taxon>Treponema</taxon>
    </lineage>
</organism>
<protein>
    <submittedName>
        <fullName evidence="1">Uncharacterized protein</fullName>
    </submittedName>
</protein>
<dbReference type="KEGG" id="trc:DYE49_10640"/>
<evidence type="ECO:0000313" key="1">
    <source>
        <dbReference type="EMBL" id="MBB5219226.1"/>
    </source>
</evidence>
<evidence type="ECO:0000313" key="3">
    <source>
        <dbReference type="Proteomes" id="UP000578697"/>
    </source>
</evidence>
<proteinExistence type="predicted"/>
<reference evidence="1 3" key="2">
    <citation type="submission" date="2020-08" db="EMBL/GenBank/DDBJ databases">
        <title>Genomic Encyclopedia of Type Strains, Phase IV (KMG-IV): sequencing the most valuable type-strain genomes for metagenomic binning, comparative biology and taxonomic classification.</title>
        <authorList>
            <person name="Goeker M."/>
        </authorList>
    </citation>
    <scope>NUCLEOTIDE SEQUENCE [LARGE SCALE GENOMIC DNA]</scope>
    <source>
        <strain evidence="1 3">DSM 103679</strain>
    </source>
</reference>
<name>A0A840SH47_9SPIR</name>
<keyword evidence="3" id="KW-1185">Reference proteome</keyword>
<reference evidence="2 4" key="1">
    <citation type="submission" date="2018-08" db="EMBL/GenBank/DDBJ databases">
        <title>The first complete genome of Treponema rectale (CHPAT), a commensal spirochete of the bovine rectum.</title>
        <authorList>
            <person name="Staton G.J."/>
            <person name="Clegg S.R."/>
            <person name="Carter S.D."/>
            <person name="Radford A.D."/>
            <person name="Darby A."/>
            <person name="Hall N."/>
            <person name="Birtles R.J."/>
            <person name="Evans N.J."/>
        </authorList>
    </citation>
    <scope>NUCLEOTIDE SEQUENCE [LARGE SCALE GENOMIC DNA]</scope>
    <source>
        <strain evidence="2 4">CHPA</strain>
    </source>
</reference>
<dbReference type="Proteomes" id="UP000578697">
    <property type="component" value="Unassembled WGS sequence"/>
</dbReference>
<dbReference type="AlphaFoldDB" id="A0A840SH47"/>